<feature type="region of interest" description="Disordered" evidence="1">
    <location>
        <begin position="163"/>
        <end position="183"/>
    </location>
</feature>
<dbReference type="PANTHER" id="PTHR38382:SF1">
    <property type="entry name" value="RNA-BINDING PROTEIN"/>
    <property type="match status" value="1"/>
</dbReference>
<feature type="compositionally biased region" description="Basic and acidic residues" evidence="1">
    <location>
        <begin position="172"/>
        <end position="183"/>
    </location>
</feature>
<protein>
    <submittedName>
        <fullName evidence="2">Uncharacterized protein</fullName>
    </submittedName>
</protein>
<dbReference type="Proteomes" id="UP001497444">
    <property type="component" value="Chromosome 9"/>
</dbReference>
<accession>A0ABP0XI45</accession>
<evidence type="ECO:0000313" key="2">
    <source>
        <dbReference type="EMBL" id="CAK9278798.1"/>
    </source>
</evidence>
<dbReference type="EMBL" id="OZ020104">
    <property type="protein sequence ID" value="CAK9278798.1"/>
    <property type="molecule type" value="Genomic_DNA"/>
</dbReference>
<evidence type="ECO:0000313" key="3">
    <source>
        <dbReference type="Proteomes" id="UP001497444"/>
    </source>
</evidence>
<proteinExistence type="predicted"/>
<evidence type="ECO:0000256" key="1">
    <source>
        <dbReference type="SAM" id="MobiDB-lite"/>
    </source>
</evidence>
<keyword evidence="3" id="KW-1185">Reference proteome</keyword>
<gene>
    <name evidence="2" type="ORF">CSSPJE1EN1_LOCUS24276</name>
</gene>
<name>A0ABP0XI45_9BRYO</name>
<organism evidence="2 3">
    <name type="scientific">Sphagnum jensenii</name>
    <dbReference type="NCBI Taxonomy" id="128206"/>
    <lineage>
        <taxon>Eukaryota</taxon>
        <taxon>Viridiplantae</taxon>
        <taxon>Streptophyta</taxon>
        <taxon>Embryophyta</taxon>
        <taxon>Bryophyta</taxon>
        <taxon>Sphagnophytina</taxon>
        <taxon>Sphagnopsida</taxon>
        <taxon>Sphagnales</taxon>
        <taxon>Sphagnaceae</taxon>
        <taxon>Sphagnum</taxon>
    </lineage>
</organism>
<sequence length="396" mass="43289">MAPGASSPTKALGQRSIASMFSNSDRFAKAGGGGRAPRLPLMEFLARKLDKRSVSSIPHQKGCHSVLAQGAVHGHSSGTEFRPLIHHTEALNGLLPASKRQRREFVQSEISQASFARIGSVVGQGTSDQKTDLGCADRPKKEEIHLEPELDIFKADSSPFLLSEGGHLESQSNRDHQQSLRHPETCAQSVPAHRMRLYKNLNQSTTGEAIGPDYTFYEIDEENLESQNRVGFSALDDVSEPLPRCPVCNDLVPSQGLQAHVEAELDAMEDDNRDHSVHVPSVTCQFSDRENSRGGESGCYSAGTSQAMRTEGSVQFNFQSGHSKSKSQHLLVLGDHPRPARHRRFQSKKERPGVVFNHYDDGGGWWNEGRVGVESEAVGSMGIWEGLGSMSFGSSF</sequence>
<dbReference type="PANTHER" id="PTHR38382">
    <property type="entry name" value="RNA-BINDING PROTEIN"/>
    <property type="match status" value="1"/>
</dbReference>
<feature type="region of interest" description="Disordered" evidence="1">
    <location>
        <begin position="318"/>
        <end position="349"/>
    </location>
</feature>
<reference evidence="2" key="1">
    <citation type="submission" date="2024-02" db="EMBL/GenBank/DDBJ databases">
        <authorList>
            <consortium name="ELIXIR-Norway"/>
            <consortium name="Elixir Norway"/>
        </authorList>
    </citation>
    <scope>NUCLEOTIDE SEQUENCE</scope>
</reference>